<evidence type="ECO:0000313" key="2">
    <source>
        <dbReference type="Proteomes" id="UP000187735"/>
    </source>
</evidence>
<evidence type="ECO:0008006" key="3">
    <source>
        <dbReference type="Google" id="ProtNLM"/>
    </source>
</evidence>
<dbReference type="KEGG" id="fmr:Fuma_05129"/>
<dbReference type="Proteomes" id="UP000187735">
    <property type="component" value="Chromosome"/>
</dbReference>
<name>A0A1P8WN48_9PLAN</name>
<dbReference type="EMBL" id="CP017641">
    <property type="protein sequence ID" value="APZ95471.1"/>
    <property type="molecule type" value="Genomic_DNA"/>
</dbReference>
<organism evidence="1 2">
    <name type="scientific">Fuerstiella marisgermanici</name>
    <dbReference type="NCBI Taxonomy" id="1891926"/>
    <lineage>
        <taxon>Bacteria</taxon>
        <taxon>Pseudomonadati</taxon>
        <taxon>Planctomycetota</taxon>
        <taxon>Planctomycetia</taxon>
        <taxon>Planctomycetales</taxon>
        <taxon>Planctomycetaceae</taxon>
        <taxon>Fuerstiella</taxon>
    </lineage>
</organism>
<gene>
    <name evidence="1" type="ORF">Fuma_05129</name>
</gene>
<evidence type="ECO:0000313" key="1">
    <source>
        <dbReference type="EMBL" id="APZ95471.1"/>
    </source>
</evidence>
<proteinExistence type="predicted"/>
<accession>A0A1P8WN48</accession>
<keyword evidence="2" id="KW-1185">Reference proteome</keyword>
<dbReference type="AlphaFoldDB" id="A0A1P8WN48"/>
<dbReference type="RefSeq" id="WP_077026625.1">
    <property type="nucleotide sequence ID" value="NZ_CP017641.1"/>
</dbReference>
<reference evidence="1 2" key="1">
    <citation type="journal article" date="2016" name="Front. Microbiol.">
        <title>Fuerstia marisgermanicae gen. nov., sp. nov., an Unusual Member of the Phylum Planctomycetes from the German Wadden Sea.</title>
        <authorList>
            <person name="Kohn T."/>
            <person name="Heuer A."/>
            <person name="Jogler M."/>
            <person name="Vollmers J."/>
            <person name="Boedeker C."/>
            <person name="Bunk B."/>
            <person name="Rast P."/>
            <person name="Borchert D."/>
            <person name="Glockner I."/>
            <person name="Freese H.M."/>
            <person name="Klenk H.P."/>
            <person name="Overmann J."/>
            <person name="Kaster A.K."/>
            <person name="Rohde M."/>
            <person name="Wiegand S."/>
            <person name="Jogler C."/>
        </authorList>
    </citation>
    <scope>NUCLEOTIDE SEQUENCE [LARGE SCALE GENOMIC DNA]</scope>
    <source>
        <strain evidence="1 2">NH11</strain>
    </source>
</reference>
<sequence>MQNHLFDIQAGESIRLGNFTVKVLEVEGDGVVLEIDGPEGHVEVELVDSAECRSEQEAVLA</sequence>
<protein>
    <recommendedName>
        <fullName evidence="3">Carbon storage regulator</fullName>
    </recommendedName>
</protein>